<dbReference type="EC" id="2.7.7.7" evidence="9"/>
<dbReference type="SMART" id="SM00481">
    <property type="entry name" value="POLIIIAc"/>
    <property type="match status" value="1"/>
</dbReference>
<accession>S9ZI45</accession>
<comment type="subcellular location">
    <subcellularLocation>
        <location evidence="9">Cytoplasm</location>
    </subcellularLocation>
</comment>
<reference evidence="12 13" key="1">
    <citation type="submission" date="2013-06" db="EMBL/GenBank/DDBJ databases">
        <title>Draft genome sequence of Thauera terpenica.</title>
        <authorList>
            <person name="Liu B."/>
            <person name="Frostegard A.H."/>
            <person name="Shapleigh J.P."/>
        </authorList>
    </citation>
    <scope>NUCLEOTIDE SEQUENCE [LARGE SCALE GENOMIC DNA]</scope>
    <source>
        <strain evidence="12 13">58Eu</strain>
    </source>
</reference>
<dbReference type="InterPro" id="IPR003141">
    <property type="entry name" value="Pol/His_phosphatase_N"/>
</dbReference>
<evidence type="ECO:0000256" key="10">
    <source>
        <dbReference type="SAM" id="MobiDB-lite"/>
    </source>
</evidence>
<dbReference type="InterPro" id="IPR004013">
    <property type="entry name" value="PHP_dom"/>
</dbReference>
<dbReference type="Pfam" id="PF07733">
    <property type="entry name" value="DNA_pol3_alpha"/>
    <property type="match status" value="1"/>
</dbReference>
<dbReference type="STRING" id="1348657.M622_06775"/>
<dbReference type="Pfam" id="PF02811">
    <property type="entry name" value="PHP"/>
    <property type="match status" value="1"/>
</dbReference>
<dbReference type="OrthoDB" id="9803237at2"/>
<dbReference type="RefSeq" id="WP_021250733.1">
    <property type="nucleotide sequence ID" value="NZ_ATJV01000092.1"/>
</dbReference>
<evidence type="ECO:0000313" key="13">
    <source>
        <dbReference type="Proteomes" id="UP000015455"/>
    </source>
</evidence>
<evidence type="ECO:0000256" key="9">
    <source>
        <dbReference type="HAMAP-Rule" id="MF_01902"/>
    </source>
</evidence>
<dbReference type="EMBL" id="ATJV01000092">
    <property type="protein sequence ID" value="EPZ14276.1"/>
    <property type="molecule type" value="Genomic_DNA"/>
</dbReference>
<dbReference type="InterPro" id="IPR040982">
    <property type="entry name" value="DNA_pol3_finger"/>
</dbReference>
<comment type="similarity">
    <text evidence="9">Belongs to the DNA polymerase type-C family. DnaE2 subfamily.</text>
</comment>
<dbReference type="NCBIfam" id="TIGR00594">
    <property type="entry name" value="polc"/>
    <property type="match status" value="1"/>
</dbReference>
<evidence type="ECO:0000256" key="4">
    <source>
        <dbReference type="ARBA" id="ARBA00022705"/>
    </source>
</evidence>
<dbReference type="InterPro" id="IPR029460">
    <property type="entry name" value="DNAPol_HHH"/>
</dbReference>
<dbReference type="PANTHER" id="PTHR32294">
    <property type="entry name" value="DNA POLYMERASE III SUBUNIT ALPHA"/>
    <property type="match status" value="1"/>
</dbReference>
<feature type="domain" description="Polymerase/histidinol phosphatase N-terminal" evidence="11">
    <location>
        <begin position="6"/>
        <end position="77"/>
    </location>
</feature>
<dbReference type="GO" id="GO:0003887">
    <property type="term" value="F:DNA-directed DNA polymerase activity"/>
    <property type="evidence" value="ECO:0007669"/>
    <property type="project" value="UniProtKB-UniRule"/>
</dbReference>
<gene>
    <name evidence="9 12" type="primary">dnaE2</name>
    <name evidence="12" type="ORF">M622_06775</name>
</gene>
<dbReference type="NCBIfam" id="NF004225">
    <property type="entry name" value="PRK05672.1"/>
    <property type="match status" value="1"/>
</dbReference>
<comment type="catalytic activity">
    <reaction evidence="8 9">
        <text>DNA(n) + a 2'-deoxyribonucleoside 5'-triphosphate = DNA(n+1) + diphosphate</text>
        <dbReference type="Rhea" id="RHEA:22508"/>
        <dbReference type="Rhea" id="RHEA-COMP:17339"/>
        <dbReference type="Rhea" id="RHEA-COMP:17340"/>
        <dbReference type="ChEBI" id="CHEBI:33019"/>
        <dbReference type="ChEBI" id="CHEBI:61560"/>
        <dbReference type="ChEBI" id="CHEBI:173112"/>
        <dbReference type="EC" id="2.7.7.7"/>
    </reaction>
</comment>
<keyword evidence="6 9" id="KW-0239">DNA-directed DNA polymerase</keyword>
<evidence type="ECO:0000256" key="7">
    <source>
        <dbReference type="ARBA" id="ARBA00023204"/>
    </source>
</evidence>
<keyword evidence="5 9" id="KW-0227">DNA damage</keyword>
<dbReference type="HAMAP" id="MF_01902">
    <property type="entry name" value="DNApol_error_prone"/>
    <property type="match status" value="1"/>
</dbReference>
<protein>
    <recommendedName>
        <fullName evidence="9">Error-prone DNA polymerase</fullName>
        <ecNumber evidence="9">2.7.7.7</ecNumber>
    </recommendedName>
</protein>
<keyword evidence="2 9" id="KW-0808">Transferase</keyword>
<evidence type="ECO:0000256" key="5">
    <source>
        <dbReference type="ARBA" id="ARBA00022763"/>
    </source>
</evidence>
<evidence type="ECO:0000256" key="1">
    <source>
        <dbReference type="ARBA" id="ARBA00022490"/>
    </source>
</evidence>
<dbReference type="PANTHER" id="PTHR32294:SF4">
    <property type="entry name" value="ERROR-PRONE DNA POLYMERASE"/>
    <property type="match status" value="1"/>
</dbReference>
<dbReference type="GO" id="GO:0006281">
    <property type="term" value="P:DNA repair"/>
    <property type="evidence" value="ECO:0007669"/>
    <property type="project" value="UniProtKB-UniRule"/>
</dbReference>
<dbReference type="eggNOG" id="COG0587">
    <property type="taxonomic scope" value="Bacteria"/>
</dbReference>
<dbReference type="PATRIC" id="fig|1348657.5.peg.3341"/>
<sequence>MSTPYAELHCLSNFSFQRGASHPEELVEQAAAFGYAAIALTDECSLAGIVRAHRALQALPEKSRPKLIIGSELQLADGPCIVLLASNRQGYAQLSRLITRARRAADKGRYRLERAMLDDACPDCCALLIPPPDFAQQTGAEHSALSLEADALWLGQLFPARAWMAVTVRLDGHDRARITGLRRIARAAGIPALAASGALMHSAARRPIADLMTALRLHCSVAEAGLALAPNAERRLHEPATLARRYPPALLAETLVVAERCHFSLDELRYEYPAELVPTDETPASWLRRLVEGGLKWRYRQPDTSAAGASSAVPLAACVAQPAPSATYPAPADDPAPPSVRKQIEHELALVAELRYEPYFLTVHDIVRFARAAGILCQGRGSAANSVVCWALGITEVDPQLGIMLVERFISRERNEPPDIDVDFEHDRREEIIQYIYARYGRERAALAATVIRYRARSALRDVGRALGLDEAQIGRLTRAQHWFDGRRILPERLLEAGLNPASPVTRRLVALTEELIGFPRHLSQHVGGFVIARGRLDELVPVENAAMPERTVIQWDKDDLDAVGLMKIDVLALGMLSALRRGLAMVSAWRGRALTLASVPREQPEVYAMLSRADSVGVFQVESRAQMSMLPRLKPRRFYDLVVEVAIVRPGPIQGGMVHPYLQARNRAARGEDPMQGLRTEIRGVLARTLGVPIFQEQVMQLAVVAAGFSGGEADQLRRAMAAWRRKGELDRYRAQLLQGLADNGYDTDFAQRLCQQIEGFGSYGFPESHAASFALLVYASAWLKCFEPAAFLAALLNSQPMGFYAPSQLIQDARRHGVEVRAADLTVSDWECTLEAGAAQSDTAPAPPIPSHAPSQPHLQRATQPAVRLGLRMVRGLGQDAAVRIIAARSQHAFKNTADLAARAQLDAGTLRVLAAAGALATLAGHRRQALWQAAGAKPLHGLLAGTAAHEDALPIAAPAASEDLLADYARLGFTLGRHPLSFVRDALARLRFITATDIAAAPDRMLARGAGIVTCRQRPSTAKGTLFITLEDETGLTNVIVRPELFEQQRRILLGAQLMGVFGQISRQGPVVHLIASRVVDHSGLLGALATQSRDFH</sequence>
<dbReference type="Proteomes" id="UP000015455">
    <property type="component" value="Unassembled WGS sequence"/>
</dbReference>
<dbReference type="InterPro" id="IPR011708">
    <property type="entry name" value="DNA_pol3_alpha_NTPase_dom"/>
</dbReference>
<comment type="function">
    <text evidence="9">DNA polymerase involved in damage-induced mutagenesis and translesion synthesis (TLS). It is not the major replicative DNA polymerase.</text>
</comment>
<name>S9ZI45_9RHOO</name>
<dbReference type="Pfam" id="PF14579">
    <property type="entry name" value="HHH_6"/>
    <property type="match status" value="1"/>
</dbReference>
<evidence type="ECO:0000313" key="12">
    <source>
        <dbReference type="EMBL" id="EPZ14276.1"/>
    </source>
</evidence>
<dbReference type="GO" id="GO:0006260">
    <property type="term" value="P:DNA replication"/>
    <property type="evidence" value="ECO:0007669"/>
    <property type="project" value="UniProtKB-KW"/>
</dbReference>
<evidence type="ECO:0000256" key="3">
    <source>
        <dbReference type="ARBA" id="ARBA00022695"/>
    </source>
</evidence>
<dbReference type="InterPro" id="IPR004805">
    <property type="entry name" value="DnaE2/DnaE/PolC"/>
</dbReference>
<keyword evidence="1 9" id="KW-0963">Cytoplasm</keyword>
<evidence type="ECO:0000259" key="11">
    <source>
        <dbReference type="SMART" id="SM00481"/>
    </source>
</evidence>
<dbReference type="CDD" id="cd04485">
    <property type="entry name" value="DnaE_OBF"/>
    <property type="match status" value="1"/>
</dbReference>
<dbReference type="AlphaFoldDB" id="S9ZI45"/>
<dbReference type="InterPro" id="IPR023073">
    <property type="entry name" value="DnaE2"/>
</dbReference>
<dbReference type="InterPro" id="IPR016195">
    <property type="entry name" value="Pol/histidinol_Pase-like"/>
</dbReference>
<keyword evidence="13" id="KW-1185">Reference proteome</keyword>
<dbReference type="Gene3D" id="1.10.150.870">
    <property type="match status" value="1"/>
</dbReference>
<organism evidence="12 13">
    <name type="scientific">Thauera terpenica 58Eu</name>
    <dbReference type="NCBI Taxonomy" id="1348657"/>
    <lineage>
        <taxon>Bacteria</taxon>
        <taxon>Pseudomonadati</taxon>
        <taxon>Pseudomonadota</taxon>
        <taxon>Betaproteobacteria</taxon>
        <taxon>Rhodocyclales</taxon>
        <taxon>Zoogloeaceae</taxon>
        <taxon>Thauera</taxon>
    </lineage>
</organism>
<dbReference type="SUPFAM" id="SSF89550">
    <property type="entry name" value="PHP domain-like"/>
    <property type="match status" value="1"/>
</dbReference>
<dbReference type="CDD" id="cd07434">
    <property type="entry name" value="PHP_PolIIIA_DnaE2"/>
    <property type="match status" value="1"/>
</dbReference>
<keyword evidence="3 9" id="KW-0548">Nucleotidyltransferase</keyword>
<keyword evidence="4 9" id="KW-0235">DNA replication</keyword>
<dbReference type="Pfam" id="PF17657">
    <property type="entry name" value="DNA_pol3_finger"/>
    <property type="match status" value="1"/>
</dbReference>
<proteinExistence type="inferred from homology"/>
<evidence type="ECO:0000256" key="2">
    <source>
        <dbReference type="ARBA" id="ARBA00022679"/>
    </source>
</evidence>
<dbReference type="Gene3D" id="3.20.20.140">
    <property type="entry name" value="Metal-dependent hydrolases"/>
    <property type="match status" value="1"/>
</dbReference>
<feature type="region of interest" description="Disordered" evidence="10">
    <location>
        <begin position="843"/>
        <end position="864"/>
    </location>
</feature>
<dbReference type="GO" id="GO:0008408">
    <property type="term" value="F:3'-5' exonuclease activity"/>
    <property type="evidence" value="ECO:0007669"/>
    <property type="project" value="InterPro"/>
</dbReference>
<comment type="caution">
    <text evidence="12">The sequence shown here is derived from an EMBL/GenBank/DDBJ whole genome shotgun (WGS) entry which is preliminary data.</text>
</comment>
<dbReference type="GO" id="GO:0005737">
    <property type="term" value="C:cytoplasm"/>
    <property type="evidence" value="ECO:0007669"/>
    <property type="project" value="UniProtKB-SubCell"/>
</dbReference>
<evidence type="ECO:0000256" key="6">
    <source>
        <dbReference type="ARBA" id="ARBA00022932"/>
    </source>
</evidence>
<keyword evidence="7 9" id="KW-0234">DNA repair</keyword>
<evidence type="ECO:0000256" key="8">
    <source>
        <dbReference type="ARBA" id="ARBA00049244"/>
    </source>
</evidence>